<dbReference type="EMBL" id="PFNO01000143">
    <property type="protein sequence ID" value="PIZ48040.1"/>
    <property type="molecule type" value="Genomic_DNA"/>
</dbReference>
<feature type="transmembrane region" description="Helical" evidence="1">
    <location>
        <begin position="76"/>
        <end position="94"/>
    </location>
</feature>
<keyword evidence="1" id="KW-0812">Transmembrane</keyword>
<protein>
    <submittedName>
        <fullName evidence="2">Uncharacterized protein</fullName>
    </submittedName>
</protein>
<dbReference type="Pfam" id="PF18895">
    <property type="entry name" value="T4SS_pilin"/>
    <property type="match status" value="1"/>
</dbReference>
<comment type="caution">
    <text evidence="2">The sequence shown here is derived from an EMBL/GenBank/DDBJ whole genome shotgun (WGS) entry which is preliminary data.</text>
</comment>
<proteinExistence type="predicted"/>
<feature type="transmembrane region" description="Helical" evidence="1">
    <location>
        <begin position="38"/>
        <end position="64"/>
    </location>
</feature>
<dbReference type="InterPro" id="IPR043993">
    <property type="entry name" value="T4SS_pilin"/>
</dbReference>
<evidence type="ECO:0000256" key="1">
    <source>
        <dbReference type="SAM" id="Phobius"/>
    </source>
</evidence>
<keyword evidence="1" id="KW-1133">Transmembrane helix</keyword>
<dbReference type="Proteomes" id="UP000229753">
    <property type="component" value="Unassembled WGS sequence"/>
</dbReference>
<reference evidence="3" key="1">
    <citation type="submission" date="2017-09" db="EMBL/GenBank/DDBJ databases">
        <title>Depth-based differentiation of microbial function through sediment-hosted aquifers and enrichment of novel symbionts in the deep terrestrial subsurface.</title>
        <authorList>
            <person name="Probst A.J."/>
            <person name="Ladd B."/>
            <person name="Jarett J.K."/>
            <person name="Geller-Mcgrath D.E."/>
            <person name="Sieber C.M.K."/>
            <person name="Emerson J.B."/>
            <person name="Anantharaman K."/>
            <person name="Thomas B.C."/>
            <person name="Malmstrom R."/>
            <person name="Stieglmeier M."/>
            <person name="Klingl A."/>
            <person name="Woyke T."/>
            <person name="Ryan C.M."/>
            <person name="Banfield J.F."/>
        </authorList>
    </citation>
    <scope>NUCLEOTIDE SEQUENCE [LARGE SCALE GENOMIC DNA]</scope>
</reference>
<keyword evidence="1" id="KW-0472">Membrane</keyword>
<accession>A0A2M7TMF0</accession>
<dbReference type="AlphaFoldDB" id="A0A2M7TMF0"/>
<sequence>MKTISNHISQVNIGDKFGSPFKEGGKTIGNLVSTGLGIAFVVAGIILLVSFIIAGIGLISGAGSNNPEKLEKGKQALTSTVIGFVVVFTAYWIVKLIQQVTGVELLR</sequence>
<evidence type="ECO:0000313" key="3">
    <source>
        <dbReference type="Proteomes" id="UP000229753"/>
    </source>
</evidence>
<organism evidence="2 3">
    <name type="scientific">Candidatus Woesebacteria bacterium CG_4_10_14_0_2_um_filter_39_14</name>
    <dbReference type="NCBI Taxonomy" id="1975054"/>
    <lineage>
        <taxon>Bacteria</taxon>
        <taxon>Candidatus Woeseibacteriota</taxon>
    </lineage>
</organism>
<evidence type="ECO:0000313" key="2">
    <source>
        <dbReference type="EMBL" id="PIZ48040.1"/>
    </source>
</evidence>
<name>A0A2M7TMF0_9BACT</name>
<gene>
    <name evidence="2" type="ORF">COY29_04335</name>
</gene>